<proteinExistence type="predicted"/>
<dbReference type="Proteomes" id="UP000799324">
    <property type="component" value="Unassembled WGS sequence"/>
</dbReference>
<organism evidence="2 3">
    <name type="scientific">Lophiostoma macrostomum CBS 122681</name>
    <dbReference type="NCBI Taxonomy" id="1314788"/>
    <lineage>
        <taxon>Eukaryota</taxon>
        <taxon>Fungi</taxon>
        <taxon>Dikarya</taxon>
        <taxon>Ascomycota</taxon>
        <taxon>Pezizomycotina</taxon>
        <taxon>Dothideomycetes</taxon>
        <taxon>Pleosporomycetidae</taxon>
        <taxon>Pleosporales</taxon>
        <taxon>Lophiostomataceae</taxon>
        <taxon>Lophiostoma</taxon>
    </lineage>
</organism>
<evidence type="ECO:0008006" key="4">
    <source>
        <dbReference type="Google" id="ProtNLM"/>
    </source>
</evidence>
<gene>
    <name evidence="2" type="ORF">K491DRAFT_459535</name>
</gene>
<reference evidence="2" key="1">
    <citation type="journal article" date="2020" name="Stud. Mycol.">
        <title>101 Dothideomycetes genomes: a test case for predicting lifestyles and emergence of pathogens.</title>
        <authorList>
            <person name="Haridas S."/>
            <person name="Albert R."/>
            <person name="Binder M."/>
            <person name="Bloem J."/>
            <person name="Labutti K."/>
            <person name="Salamov A."/>
            <person name="Andreopoulos B."/>
            <person name="Baker S."/>
            <person name="Barry K."/>
            <person name="Bills G."/>
            <person name="Bluhm B."/>
            <person name="Cannon C."/>
            <person name="Castanera R."/>
            <person name="Culley D."/>
            <person name="Daum C."/>
            <person name="Ezra D."/>
            <person name="Gonzalez J."/>
            <person name="Henrissat B."/>
            <person name="Kuo A."/>
            <person name="Liang C."/>
            <person name="Lipzen A."/>
            <person name="Lutzoni F."/>
            <person name="Magnuson J."/>
            <person name="Mondo S."/>
            <person name="Nolan M."/>
            <person name="Ohm R."/>
            <person name="Pangilinan J."/>
            <person name="Park H.-J."/>
            <person name="Ramirez L."/>
            <person name="Alfaro M."/>
            <person name="Sun H."/>
            <person name="Tritt A."/>
            <person name="Yoshinaga Y."/>
            <person name="Zwiers L.-H."/>
            <person name="Turgeon B."/>
            <person name="Goodwin S."/>
            <person name="Spatafora J."/>
            <person name="Crous P."/>
            <person name="Grigoriev I."/>
        </authorList>
    </citation>
    <scope>NUCLEOTIDE SEQUENCE</scope>
    <source>
        <strain evidence="2">CBS 122681</strain>
    </source>
</reference>
<evidence type="ECO:0000313" key="2">
    <source>
        <dbReference type="EMBL" id="KAF2654720.1"/>
    </source>
</evidence>
<keyword evidence="3" id="KW-1185">Reference proteome</keyword>
<accession>A0A6A6T4M2</accession>
<name>A0A6A6T4M2_9PLEO</name>
<sequence>MELSTLPNELQLSICELLDPISSFHLAITSKAHWNLFTPVIQNHARLFAENKSFKTSSTEHFVWDKYLSHTKCYGLYVRDLSVRNDRYWDSEVWAHFQLGSQSSRPPPEVYEPLVAAAHDIKLLYKQALEGTDSLWPNLESAIQDGSPEPVVALLVHHLPYLKSFRYTDGASGDPFSIFDLVDAVVRAYASPVRAPHLPFQHLTTVMIAHWDTEFAVSAEVCLMFLAIPSVRTFVGWQMGGECDRDFAGSSKSRAKELLFENSQFHPASLDRILMNIEALERFGYESGGAIVSYDDFMPKKVIKSLSDHAAHSLENLILNNSWEDDVGDDDDEDGKERMSLRGFKTLKTFQCNWSMLEPDLDDLDSDVDEELSGRGFYTEDTESVTVFDPRSILPESLEALHLKGPFTDEEWLTLTQLLEESSDFTPNLKTIRLSKSGPNGPTHWTSPEADEESDVAYPAWRKSLSALIQGHRN</sequence>
<feature type="compositionally biased region" description="Polar residues" evidence="1">
    <location>
        <begin position="437"/>
        <end position="446"/>
    </location>
</feature>
<feature type="region of interest" description="Disordered" evidence="1">
    <location>
        <begin position="434"/>
        <end position="454"/>
    </location>
</feature>
<dbReference type="AlphaFoldDB" id="A0A6A6T4M2"/>
<evidence type="ECO:0000313" key="3">
    <source>
        <dbReference type="Proteomes" id="UP000799324"/>
    </source>
</evidence>
<dbReference type="EMBL" id="MU004359">
    <property type="protein sequence ID" value="KAF2654720.1"/>
    <property type="molecule type" value="Genomic_DNA"/>
</dbReference>
<protein>
    <recommendedName>
        <fullName evidence="4">F-box domain-containing protein</fullName>
    </recommendedName>
</protein>
<dbReference type="OrthoDB" id="5304354at2759"/>
<evidence type="ECO:0000256" key="1">
    <source>
        <dbReference type="SAM" id="MobiDB-lite"/>
    </source>
</evidence>